<sequence>MNSAILEIARQVRSGERSAADVLQATLARVRELDPQYNGFTAVVEARARTEAAAIDARRARGEPLPPLAGVPYAVKNLFDIAGETTLAGGHVNAGNPPASRDATLVTRLRDAGAVLVGALNMDEHAYGFTTENTHYGACRNPHDVTRIAGGSSGGSAAAVAGGLVPLTLGSDTNGSIRVPASLCGVFGLKPTFGRLARTGSYPFVGSLDHLGPFAADAAGLAAAYDALQGPDRDDNACAQRAAEPTLAGLASDRPLRVAVLGGYFAHWTGPEARLAVDIAARALGAVDTVELAGAEQARAAAFIITAAEGGALHRHRLTTQYDDYEPHSRARLVAGSLVPAAWVQQAQRIRQRVYREALALFDHYDVLIAPATPVPATVIGTDSLTLAGRTLPARASMGLLTQPISCLGLPVCAAPTWPGVGRDAHLPLGVQLIGAPWREADCLLAAHRLEQADAAGVRTVTAAVAATPAASVAAA</sequence>
<name>A0A6S7A3M2_9BURK</name>
<evidence type="ECO:0000259" key="1">
    <source>
        <dbReference type="Pfam" id="PF01425"/>
    </source>
</evidence>
<evidence type="ECO:0000313" key="2">
    <source>
        <dbReference type="EMBL" id="CAB3700161.1"/>
    </source>
</evidence>
<dbReference type="NCBIfam" id="TIGR02715">
    <property type="entry name" value="amido_AtzE"/>
    <property type="match status" value="1"/>
</dbReference>
<dbReference type="PANTHER" id="PTHR11895:SF172">
    <property type="entry name" value="GLUTAMYL-TRNA(GLN) AMIDOTRANSFERASE"/>
    <property type="match status" value="1"/>
</dbReference>
<evidence type="ECO:0000313" key="3">
    <source>
        <dbReference type="Proteomes" id="UP000494111"/>
    </source>
</evidence>
<proteinExistence type="predicted"/>
<dbReference type="EMBL" id="CADIJO010000007">
    <property type="protein sequence ID" value="CAB3700161.1"/>
    <property type="molecule type" value="Genomic_DNA"/>
</dbReference>
<dbReference type="Proteomes" id="UP000494111">
    <property type="component" value="Unassembled WGS sequence"/>
</dbReference>
<accession>A0A6S7A3M2</accession>
<reference evidence="2 3" key="1">
    <citation type="submission" date="2020-04" db="EMBL/GenBank/DDBJ databases">
        <authorList>
            <person name="De Canck E."/>
        </authorList>
    </citation>
    <scope>NUCLEOTIDE SEQUENCE [LARGE SCALE GENOMIC DNA]</scope>
    <source>
        <strain evidence="2 3">LMG 3458</strain>
    </source>
</reference>
<dbReference type="InterPro" id="IPR000120">
    <property type="entry name" value="Amidase"/>
</dbReference>
<dbReference type="Gene3D" id="3.90.1300.10">
    <property type="entry name" value="Amidase signature (AS) domain"/>
    <property type="match status" value="1"/>
</dbReference>
<dbReference type="InterPro" id="IPR014087">
    <property type="entry name" value="Carboxybiuret_hydro_AtzE"/>
</dbReference>
<dbReference type="GO" id="GO:0016787">
    <property type="term" value="F:hydrolase activity"/>
    <property type="evidence" value="ECO:0007669"/>
    <property type="project" value="UniProtKB-KW"/>
</dbReference>
<dbReference type="RefSeq" id="WP_175192745.1">
    <property type="nucleotide sequence ID" value="NZ_CADIJO010000007.1"/>
</dbReference>
<dbReference type="SUPFAM" id="SSF75304">
    <property type="entry name" value="Amidase signature (AS) enzymes"/>
    <property type="match status" value="1"/>
</dbReference>
<keyword evidence="2" id="KW-0378">Hydrolase</keyword>
<protein>
    <submittedName>
        <fullName evidence="2">1-carboxybiuret hydrolase subunit AtzE</fullName>
        <ecNumber evidence="2">3.5.1.131</ecNumber>
    </submittedName>
</protein>
<dbReference type="Pfam" id="PF01425">
    <property type="entry name" value="Amidase"/>
    <property type="match status" value="1"/>
</dbReference>
<dbReference type="EC" id="3.5.1.131" evidence="2"/>
<dbReference type="InterPro" id="IPR036928">
    <property type="entry name" value="AS_sf"/>
</dbReference>
<gene>
    <name evidence="2" type="primary">atzE</name>
    <name evidence="2" type="ORF">LMG3458_02611</name>
</gene>
<dbReference type="PANTHER" id="PTHR11895">
    <property type="entry name" value="TRANSAMIDASE"/>
    <property type="match status" value="1"/>
</dbReference>
<organism evidence="2 3">
    <name type="scientific">Achromobacter deleyi</name>
    <dbReference type="NCBI Taxonomy" id="1353891"/>
    <lineage>
        <taxon>Bacteria</taxon>
        <taxon>Pseudomonadati</taxon>
        <taxon>Pseudomonadota</taxon>
        <taxon>Betaproteobacteria</taxon>
        <taxon>Burkholderiales</taxon>
        <taxon>Alcaligenaceae</taxon>
        <taxon>Achromobacter</taxon>
    </lineage>
</organism>
<dbReference type="AlphaFoldDB" id="A0A6S7A3M2"/>
<feature type="domain" description="Amidase" evidence="1">
    <location>
        <begin position="21"/>
        <end position="444"/>
    </location>
</feature>
<dbReference type="NCBIfam" id="NF006631">
    <property type="entry name" value="PRK09201.1"/>
    <property type="match status" value="1"/>
</dbReference>
<dbReference type="InterPro" id="IPR023631">
    <property type="entry name" value="Amidase_dom"/>
</dbReference>